<keyword evidence="5" id="KW-1185">Reference proteome</keyword>
<proteinExistence type="predicted"/>
<evidence type="ECO:0000256" key="3">
    <source>
        <dbReference type="SAM" id="Phobius"/>
    </source>
</evidence>
<dbReference type="InterPro" id="IPR001680">
    <property type="entry name" value="WD40_rpt"/>
</dbReference>
<dbReference type="SMART" id="SM00320">
    <property type="entry name" value="WD40"/>
    <property type="match status" value="3"/>
</dbReference>
<dbReference type="Proteomes" id="UP001362999">
    <property type="component" value="Unassembled WGS sequence"/>
</dbReference>
<dbReference type="AlphaFoldDB" id="A0AAW0A314"/>
<dbReference type="Gene3D" id="2.130.10.10">
    <property type="entry name" value="YVTN repeat-like/Quinoprotein amine dehydrogenase"/>
    <property type="match status" value="2"/>
</dbReference>
<organism evidence="4 5">
    <name type="scientific">Favolaschia claudopus</name>
    <dbReference type="NCBI Taxonomy" id="2862362"/>
    <lineage>
        <taxon>Eukaryota</taxon>
        <taxon>Fungi</taxon>
        <taxon>Dikarya</taxon>
        <taxon>Basidiomycota</taxon>
        <taxon>Agaricomycotina</taxon>
        <taxon>Agaricomycetes</taxon>
        <taxon>Agaricomycetidae</taxon>
        <taxon>Agaricales</taxon>
        <taxon>Marasmiineae</taxon>
        <taxon>Mycenaceae</taxon>
        <taxon>Favolaschia</taxon>
    </lineage>
</organism>
<dbReference type="SUPFAM" id="SSF50978">
    <property type="entry name" value="WD40 repeat-like"/>
    <property type="match status" value="1"/>
</dbReference>
<comment type="caution">
    <text evidence="4">The sequence shown here is derived from an EMBL/GenBank/DDBJ whole genome shotgun (WGS) entry which is preliminary data.</text>
</comment>
<gene>
    <name evidence="4" type="ORF">R3P38DRAFT_2561692</name>
</gene>
<evidence type="ECO:0000256" key="2">
    <source>
        <dbReference type="ARBA" id="ARBA00022737"/>
    </source>
</evidence>
<evidence type="ECO:0000313" key="5">
    <source>
        <dbReference type="Proteomes" id="UP001362999"/>
    </source>
</evidence>
<keyword evidence="1" id="KW-0853">WD repeat</keyword>
<protein>
    <submittedName>
        <fullName evidence="4">WD-repeats-region domain-containing protein</fullName>
    </submittedName>
</protein>
<keyword evidence="3" id="KW-0472">Membrane</keyword>
<feature type="transmembrane region" description="Helical" evidence="3">
    <location>
        <begin position="346"/>
        <end position="370"/>
    </location>
</feature>
<keyword evidence="3" id="KW-1133">Transmembrane helix</keyword>
<dbReference type="PANTHER" id="PTHR19848:SF8">
    <property type="entry name" value="F-BOX AND WD REPEAT DOMAIN CONTAINING 7"/>
    <property type="match status" value="1"/>
</dbReference>
<name>A0AAW0A314_9AGAR</name>
<sequence length="384" mass="42011">MSFSRFAYTKHRGVQLHSGLILVLAVTEDGKTLATGGSQGTRLFDTKTMKELKRPAGAGTRGHTSSLHWARQTDEPHDVLYFGTQSGTWACWRRGDDGFEETFSKQITTSGEITGLSFDPSKNILCICSRSDIVQAWKILKNSVNGKWSASSIFSNEIAGLAPRAITFAGFDSSGDRDIVAFGSGHNGPVATLSGSTGKWKGDWMAGGYISSADVDWKEGVLCLNDPYFGPGLFRLADEAKARSFEVPTETEGEPYTTDACFGEKGRLIVAGSDHGIVYVFDARSGETIQKLDTKKSKWVKAVTTAEIGGVPTIFAAHTYRDEGYQDIFVWKRAQSSLIGWYQVEIFLKTLVVLGCVAFIYQNLVSAGMIQRIVFKLPRAIYGK</sequence>
<dbReference type="InterPro" id="IPR015943">
    <property type="entry name" value="WD40/YVTN_repeat-like_dom_sf"/>
</dbReference>
<dbReference type="PANTHER" id="PTHR19848">
    <property type="entry name" value="WD40 REPEAT PROTEIN"/>
    <property type="match status" value="1"/>
</dbReference>
<keyword evidence="2" id="KW-0677">Repeat</keyword>
<evidence type="ECO:0000256" key="1">
    <source>
        <dbReference type="ARBA" id="ARBA00022574"/>
    </source>
</evidence>
<evidence type="ECO:0000313" key="4">
    <source>
        <dbReference type="EMBL" id="KAK7000449.1"/>
    </source>
</evidence>
<keyword evidence="3" id="KW-0812">Transmembrane</keyword>
<dbReference type="InterPro" id="IPR036322">
    <property type="entry name" value="WD40_repeat_dom_sf"/>
</dbReference>
<accession>A0AAW0A314</accession>
<reference evidence="4 5" key="1">
    <citation type="journal article" date="2024" name="J Genomics">
        <title>Draft genome sequencing and assembly of Favolaschia claudopus CIRM-BRFM 2984 isolated from oak limbs.</title>
        <authorList>
            <person name="Navarro D."/>
            <person name="Drula E."/>
            <person name="Chaduli D."/>
            <person name="Cazenave R."/>
            <person name="Ahrendt S."/>
            <person name="Wang J."/>
            <person name="Lipzen A."/>
            <person name="Daum C."/>
            <person name="Barry K."/>
            <person name="Grigoriev I.V."/>
            <person name="Favel A."/>
            <person name="Rosso M.N."/>
            <person name="Martin F."/>
        </authorList>
    </citation>
    <scope>NUCLEOTIDE SEQUENCE [LARGE SCALE GENOMIC DNA]</scope>
    <source>
        <strain evidence="4 5">CIRM-BRFM 2984</strain>
    </source>
</reference>
<dbReference type="EMBL" id="JAWWNJ010000089">
    <property type="protein sequence ID" value="KAK7000449.1"/>
    <property type="molecule type" value="Genomic_DNA"/>
</dbReference>